<evidence type="ECO:0000256" key="1">
    <source>
        <dbReference type="ARBA" id="ARBA00004196"/>
    </source>
</evidence>
<feature type="domain" description="Thioredoxin" evidence="5">
    <location>
        <begin position="47"/>
        <end position="188"/>
    </location>
</feature>
<dbReference type="GO" id="GO:0017004">
    <property type="term" value="P:cytochrome complex assembly"/>
    <property type="evidence" value="ECO:0007669"/>
    <property type="project" value="UniProtKB-KW"/>
</dbReference>
<dbReference type="InterPro" id="IPR050553">
    <property type="entry name" value="Thioredoxin_ResA/DsbE_sf"/>
</dbReference>
<keyword evidence="2" id="KW-0201">Cytochrome c-type biogenesis</keyword>
<dbReference type="eggNOG" id="COG0526">
    <property type="taxonomic scope" value="Bacteria"/>
</dbReference>
<dbReference type="AlphaFoldDB" id="A0A081BZ77"/>
<dbReference type="InterPro" id="IPR000866">
    <property type="entry name" value="AhpC/TSA"/>
</dbReference>
<dbReference type="HOGENOM" id="CLU_042529_11_4_0"/>
<gene>
    <name evidence="6" type="ORF">U27_04599</name>
</gene>
<dbReference type="Proteomes" id="UP000030661">
    <property type="component" value="Unassembled WGS sequence"/>
</dbReference>
<organism evidence="6">
    <name type="scientific">Vecturithrix granuli</name>
    <dbReference type="NCBI Taxonomy" id="1499967"/>
    <lineage>
        <taxon>Bacteria</taxon>
        <taxon>Candidatus Moduliflexota</taxon>
        <taxon>Candidatus Vecturitrichia</taxon>
        <taxon>Candidatus Vecturitrichales</taxon>
        <taxon>Candidatus Vecturitrichaceae</taxon>
        <taxon>Candidatus Vecturithrix</taxon>
    </lineage>
</organism>
<dbReference type="InterPro" id="IPR036249">
    <property type="entry name" value="Thioredoxin-like_sf"/>
</dbReference>
<evidence type="ECO:0000256" key="4">
    <source>
        <dbReference type="ARBA" id="ARBA00023284"/>
    </source>
</evidence>
<keyword evidence="3" id="KW-1015">Disulfide bond</keyword>
<dbReference type="PANTHER" id="PTHR42852:SF6">
    <property type="entry name" value="THIOL:DISULFIDE INTERCHANGE PROTEIN DSBE"/>
    <property type="match status" value="1"/>
</dbReference>
<evidence type="ECO:0000256" key="2">
    <source>
        <dbReference type="ARBA" id="ARBA00022748"/>
    </source>
</evidence>
<dbReference type="SUPFAM" id="SSF52833">
    <property type="entry name" value="Thioredoxin-like"/>
    <property type="match status" value="1"/>
</dbReference>
<dbReference type="PROSITE" id="PS51352">
    <property type="entry name" value="THIOREDOXIN_2"/>
    <property type="match status" value="1"/>
</dbReference>
<accession>A0A081BZ77</accession>
<dbReference type="PANTHER" id="PTHR42852">
    <property type="entry name" value="THIOL:DISULFIDE INTERCHANGE PROTEIN DSBE"/>
    <property type="match status" value="1"/>
</dbReference>
<protein>
    <submittedName>
        <fullName evidence="6">Thiol-disulfide oxidoreductase resA</fullName>
    </submittedName>
</protein>
<name>A0A081BZ77_VECG1</name>
<dbReference type="CDD" id="cd02966">
    <property type="entry name" value="TlpA_like_family"/>
    <property type="match status" value="1"/>
</dbReference>
<evidence type="ECO:0000259" key="5">
    <source>
        <dbReference type="PROSITE" id="PS51352"/>
    </source>
</evidence>
<evidence type="ECO:0000313" key="6">
    <source>
        <dbReference type="EMBL" id="GAK57632.1"/>
    </source>
</evidence>
<proteinExistence type="predicted"/>
<sequence>MQIFQKIPSKFKRFLPFLLIFLAVVYLSEREKQFPLSAPQMKLLSPEMRTQKQKDFTLPTLHGDLVRLADFRGNVVLLNVFATWCHPCRDEIPSLEALFQAYQSRGFVVLGVSTDTNGEKVLPPFIKEYALTFPIVVDTDKQVSQQYGVRGIPATFLLDQHGRIAGMLSGSVNWDSEEAHALIEQLLQE</sequence>
<dbReference type="GO" id="GO:0030313">
    <property type="term" value="C:cell envelope"/>
    <property type="evidence" value="ECO:0007669"/>
    <property type="project" value="UniProtKB-SubCell"/>
</dbReference>
<keyword evidence="7" id="KW-1185">Reference proteome</keyword>
<dbReference type="Pfam" id="PF00578">
    <property type="entry name" value="AhpC-TSA"/>
    <property type="match status" value="1"/>
</dbReference>
<comment type="subcellular location">
    <subcellularLocation>
        <location evidence="1">Cell envelope</location>
    </subcellularLocation>
</comment>
<dbReference type="EMBL" id="DF820466">
    <property type="protein sequence ID" value="GAK57632.1"/>
    <property type="molecule type" value="Genomic_DNA"/>
</dbReference>
<dbReference type="STRING" id="1499967.U27_04599"/>
<dbReference type="GO" id="GO:0016491">
    <property type="term" value="F:oxidoreductase activity"/>
    <property type="evidence" value="ECO:0007669"/>
    <property type="project" value="InterPro"/>
</dbReference>
<dbReference type="Gene3D" id="3.40.30.10">
    <property type="entry name" value="Glutaredoxin"/>
    <property type="match status" value="1"/>
</dbReference>
<reference evidence="6" key="1">
    <citation type="journal article" date="2015" name="PeerJ">
        <title>First genomic representation of candidate bacterial phylum KSB3 points to enhanced environmental sensing as a trigger of wastewater bulking.</title>
        <authorList>
            <person name="Sekiguchi Y."/>
            <person name="Ohashi A."/>
            <person name="Parks D.H."/>
            <person name="Yamauchi T."/>
            <person name="Tyson G.W."/>
            <person name="Hugenholtz P."/>
        </authorList>
    </citation>
    <scope>NUCLEOTIDE SEQUENCE [LARGE SCALE GENOMIC DNA]</scope>
</reference>
<evidence type="ECO:0000313" key="7">
    <source>
        <dbReference type="Proteomes" id="UP000030661"/>
    </source>
</evidence>
<keyword evidence="4" id="KW-0676">Redox-active center</keyword>
<evidence type="ECO:0000256" key="3">
    <source>
        <dbReference type="ARBA" id="ARBA00023157"/>
    </source>
</evidence>
<dbReference type="InterPro" id="IPR013766">
    <property type="entry name" value="Thioredoxin_domain"/>
</dbReference>
<dbReference type="GO" id="GO:0016209">
    <property type="term" value="F:antioxidant activity"/>
    <property type="evidence" value="ECO:0007669"/>
    <property type="project" value="InterPro"/>
</dbReference>